<dbReference type="OrthoDB" id="2139957at2759"/>
<keyword evidence="6" id="KW-1185">Reference proteome</keyword>
<dbReference type="PANTHER" id="PTHR11941:SF68">
    <property type="entry name" value="CARNITINYL-COA DEHYDRATASE"/>
    <property type="match status" value="1"/>
</dbReference>
<dbReference type="Proteomes" id="UP000800040">
    <property type="component" value="Unassembled WGS sequence"/>
</dbReference>
<accession>A0A6A5K453</accession>
<gene>
    <name evidence="5" type="ORF">BDW02DRAFT_571698</name>
</gene>
<evidence type="ECO:0000256" key="2">
    <source>
        <dbReference type="ARBA" id="ARBA00005254"/>
    </source>
</evidence>
<comment type="similarity">
    <text evidence="2 4">Belongs to the enoyl-CoA hydratase/isomerase family.</text>
</comment>
<dbReference type="InterPro" id="IPR029045">
    <property type="entry name" value="ClpP/crotonase-like_dom_sf"/>
</dbReference>
<dbReference type="SUPFAM" id="SSF52096">
    <property type="entry name" value="ClpP/crotonase"/>
    <property type="match status" value="1"/>
</dbReference>
<keyword evidence="3" id="KW-0843">Virulence</keyword>
<dbReference type="PANTHER" id="PTHR11941">
    <property type="entry name" value="ENOYL-COA HYDRATASE-RELATED"/>
    <property type="match status" value="1"/>
</dbReference>
<name>A0A6A5K453_9PLEO</name>
<dbReference type="GO" id="GO:0005739">
    <property type="term" value="C:mitochondrion"/>
    <property type="evidence" value="ECO:0007669"/>
    <property type="project" value="TreeGrafter"/>
</dbReference>
<dbReference type="EMBL" id="ML975354">
    <property type="protein sequence ID" value="KAF1831809.1"/>
    <property type="molecule type" value="Genomic_DNA"/>
</dbReference>
<dbReference type="Gene3D" id="3.90.226.10">
    <property type="entry name" value="2-enoyl-CoA Hydratase, Chain A, domain 1"/>
    <property type="match status" value="1"/>
</dbReference>
<dbReference type="AlphaFoldDB" id="A0A6A5K453"/>
<evidence type="ECO:0000256" key="3">
    <source>
        <dbReference type="ARBA" id="ARBA00023026"/>
    </source>
</evidence>
<comment type="pathway">
    <text evidence="1">Mycotoxin biosynthesis.</text>
</comment>
<dbReference type="Pfam" id="PF00378">
    <property type="entry name" value="ECH_1"/>
    <property type="match status" value="1"/>
</dbReference>
<evidence type="ECO:0000313" key="6">
    <source>
        <dbReference type="Proteomes" id="UP000800040"/>
    </source>
</evidence>
<proteinExistence type="inferred from homology"/>
<sequence length="281" mass="30187">MPPFHPETSPPPTTHVLLTYPIPHTLLVTINREAQRNSIPYEGHHEMGAVFDWFDSEPSLRVAIVTGAGNKSFCAGQDLIQLGKLRSGEVRLPLPMQRHPVSGFGGLSRRTGRKPVVAAVNGFAMGGGFEIVLGCDMVVASPTATFALPEALRGIYAAAGGPSRLVRNIGLPLATEIALTGRPITAQRAYELGLVNRIAASQDSVVADAVKLAQEVARISPDSAIVTRAALREAWELGSVERATQTVLDRYSRGLNEGENALEGLKAFAEKREPVWRPSKL</sequence>
<evidence type="ECO:0000256" key="1">
    <source>
        <dbReference type="ARBA" id="ARBA00004685"/>
    </source>
</evidence>
<evidence type="ECO:0000313" key="5">
    <source>
        <dbReference type="EMBL" id="KAF1831809.1"/>
    </source>
</evidence>
<dbReference type="GO" id="GO:0006635">
    <property type="term" value="P:fatty acid beta-oxidation"/>
    <property type="evidence" value="ECO:0007669"/>
    <property type="project" value="TreeGrafter"/>
</dbReference>
<dbReference type="InterPro" id="IPR018376">
    <property type="entry name" value="Enoyl-CoA_hyd/isom_CS"/>
</dbReference>
<dbReference type="InterPro" id="IPR001753">
    <property type="entry name" value="Enoyl-CoA_hydra/iso"/>
</dbReference>
<evidence type="ECO:0000256" key="4">
    <source>
        <dbReference type="RuleBase" id="RU003707"/>
    </source>
</evidence>
<protein>
    <submittedName>
        <fullName evidence="5">Carnitinyl-CoA dehydratase</fullName>
    </submittedName>
</protein>
<dbReference type="GO" id="GO:0003824">
    <property type="term" value="F:catalytic activity"/>
    <property type="evidence" value="ECO:0007669"/>
    <property type="project" value="InterPro"/>
</dbReference>
<dbReference type="PROSITE" id="PS00166">
    <property type="entry name" value="ENOYL_COA_HYDRATASE"/>
    <property type="match status" value="1"/>
</dbReference>
<reference evidence="5" key="1">
    <citation type="submission" date="2020-01" db="EMBL/GenBank/DDBJ databases">
        <authorList>
            <consortium name="DOE Joint Genome Institute"/>
            <person name="Haridas S."/>
            <person name="Albert R."/>
            <person name="Binder M."/>
            <person name="Bloem J."/>
            <person name="Labutti K."/>
            <person name="Salamov A."/>
            <person name="Andreopoulos B."/>
            <person name="Baker S.E."/>
            <person name="Barry K."/>
            <person name="Bills G."/>
            <person name="Bluhm B.H."/>
            <person name="Cannon C."/>
            <person name="Castanera R."/>
            <person name="Culley D.E."/>
            <person name="Daum C."/>
            <person name="Ezra D."/>
            <person name="Gonzalez J.B."/>
            <person name="Henrissat B."/>
            <person name="Kuo A."/>
            <person name="Liang C."/>
            <person name="Lipzen A."/>
            <person name="Lutzoni F."/>
            <person name="Magnuson J."/>
            <person name="Mondo S."/>
            <person name="Nolan M."/>
            <person name="Ohm R."/>
            <person name="Pangilinan J."/>
            <person name="Park H.-J."/>
            <person name="Ramirez L."/>
            <person name="Alfaro M."/>
            <person name="Sun H."/>
            <person name="Tritt A."/>
            <person name="Yoshinaga Y."/>
            <person name="Zwiers L.-H."/>
            <person name="Turgeon B.G."/>
            <person name="Goodwin S.B."/>
            <person name="Spatafora J.W."/>
            <person name="Crous P.W."/>
            <person name="Grigoriev I.V."/>
        </authorList>
    </citation>
    <scope>NUCLEOTIDE SEQUENCE</scope>
    <source>
        <strain evidence="5">P77</strain>
    </source>
</reference>
<dbReference type="CDD" id="cd06558">
    <property type="entry name" value="crotonase-like"/>
    <property type="match status" value="1"/>
</dbReference>
<organism evidence="5 6">
    <name type="scientific">Decorospora gaudefroyi</name>
    <dbReference type="NCBI Taxonomy" id="184978"/>
    <lineage>
        <taxon>Eukaryota</taxon>
        <taxon>Fungi</taxon>
        <taxon>Dikarya</taxon>
        <taxon>Ascomycota</taxon>
        <taxon>Pezizomycotina</taxon>
        <taxon>Dothideomycetes</taxon>
        <taxon>Pleosporomycetidae</taxon>
        <taxon>Pleosporales</taxon>
        <taxon>Pleosporineae</taxon>
        <taxon>Pleosporaceae</taxon>
        <taxon>Decorospora</taxon>
    </lineage>
</organism>